<accession>A0A931MI48</accession>
<evidence type="ECO:0000313" key="1">
    <source>
        <dbReference type="EMBL" id="MBG9389746.1"/>
    </source>
</evidence>
<sequence>MGHQLTLTDTLLGQLGPAAPDLEPGDWEVGRLVLAPEHRSDVNALRHCLSLALNYACAHTRINNLYASCTHILGRLYRRFAFTAFAKDVPLPGAEKSYTLIRGTSHQVARALSGGAGAMQAQ</sequence>
<name>A0A931MI48_9BURK</name>
<dbReference type="RefSeq" id="WP_196987523.1">
    <property type="nucleotide sequence ID" value="NZ_JADWYS010000001.1"/>
</dbReference>
<comment type="caution">
    <text evidence="1">The sequence shown here is derived from an EMBL/GenBank/DDBJ whole genome shotgun (WGS) entry which is preliminary data.</text>
</comment>
<protein>
    <submittedName>
        <fullName evidence="1">N-acetyltransferase</fullName>
    </submittedName>
</protein>
<evidence type="ECO:0000313" key="2">
    <source>
        <dbReference type="Proteomes" id="UP000651050"/>
    </source>
</evidence>
<dbReference type="Proteomes" id="UP000651050">
    <property type="component" value="Unassembled WGS sequence"/>
</dbReference>
<organism evidence="1 2">
    <name type="scientific">Caenimonas aquaedulcis</name>
    <dbReference type="NCBI Taxonomy" id="2793270"/>
    <lineage>
        <taxon>Bacteria</taxon>
        <taxon>Pseudomonadati</taxon>
        <taxon>Pseudomonadota</taxon>
        <taxon>Betaproteobacteria</taxon>
        <taxon>Burkholderiales</taxon>
        <taxon>Comamonadaceae</taxon>
        <taxon>Caenimonas</taxon>
    </lineage>
</organism>
<keyword evidence="2" id="KW-1185">Reference proteome</keyword>
<gene>
    <name evidence="1" type="ORF">I5803_17080</name>
</gene>
<dbReference type="EMBL" id="JADWYS010000001">
    <property type="protein sequence ID" value="MBG9389746.1"/>
    <property type="molecule type" value="Genomic_DNA"/>
</dbReference>
<proteinExistence type="predicted"/>
<dbReference type="Gene3D" id="3.40.630.30">
    <property type="match status" value="1"/>
</dbReference>
<dbReference type="AlphaFoldDB" id="A0A931MI48"/>
<reference evidence="1" key="1">
    <citation type="submission" date="2020-11" db="EMBL/GenBank/DDBJ databases">
        <title>Bacterial whole genome sequence for Caenimonas sp. DR4.4.</title>
        <authorList>
            <person name="Le V."/>
            <person name="Ko S.-R."/>
            <person name="Ahn C.-Y."/>
            <person name="Oh H.-M."/>
        </authorList>
    </citation>
    <scope>NUCLEOTIDE SEQUENCE</scope>
    <source>
        <strain evidence="1">DR4.4</strain>
    </source>
</reference>
<dbReference type="SUPFAM" id="SSF55729">
    <property type="entry name" value="Acyl-CoA N-acyltransferases (Nat)"/>
    <property type="match status" value="1"/>
</dbReference>
<dbReference type="InterPro" id="IPR016181">
    <property type="entry name" value="Acyl_CoA_acyltransferase"/>
</dbReference>